<dbReference type="InterPro" id="IPR035992">
    <property type="entry name" value="Ricin_B-like_lectins"/>
</dbReference>
<reference evidence="2 3" key="1">
    <citation type="submission" date="2024-05" db="EMBL/GenBank/DDBJ databases">
        <title>A draft genome resource for the thread blight pathogen Marasmius tenuissimus strain MS-2.</title>
        <authorList>
            <person name="Yulfo-Soto G.E."/>
            <person name="Baruah I.K."/>
            <person name="Amoako-Attah I."/>
            <person name="Bukari Y."/>
            <person name="Meinhardt L.W."/>
            <person name="Bailey B.A."/>
            <person name="Cohen S.P."/>
        </authorList>
    </citation>
    <scope>NUCLEOTIDE SEQUENCE [LARGE SCALE GENOMIC DNA]</scope>
    <source>
        <strain evidence="2 3">MS-2</strain>
    </source>
</reference>
<dbReference type="SUPFAM" id="SSF50370">
    <property type="entry name" value="Ricin B-like lectins"/>
    <property type="match status" value="1"/>
</dbReference>
<dbReference type="CDD" id="cd23422">
    <property type="entry name" value="beta-trefoil_Ricin_MPL_CNL"/>
    <property type="match status" value="1"/>
</dbReference>
<gene>
    <name evidence="2" type="ORF">AAF712_007874</name>
</gene>
<dbReference type="Proteomes" id="UP001437256">
    <property type="component" value="Unassembled WGS sequence"/>
</dbReference>
<comment type="caution">
    <text evidence="2">The sequence shown here is derived from an EMBL/GenBank/DDBJ whole genome shotgun (WGS) entry which is preliminary data.</text>
</comment>
<evidence type="ECO:0000313" key="3">
    <source>
        <dbReference type="Proteomes" id="UP001437256"/>
    </source>
</evidence>
<accession>A0ABR2ZVW9</accession>
<organism evidence="2 3">
    <name type="scientific">Marasmius tenuissimus</name>
    <dbReference type="NCBI Taxonomy" id="585030"/>
    <lineage>
        <taxon>Eukaryota</taxon>
        <taxon>Fungi</taxon>
        <taxon>Dikarya</taxon>
        <taxon>Basidiomycota</taxon>
        <taxon>Agaricomycotina</taxon>
        <taxon>Agaricomycetes</taxon>
        <taxon>Agaricomycetidae</taxon>
        <taxon>Agaricales</taxon>
        <taxon>Marasmiineae</taxon>
        <taxon>Marasmiaceae</taxon>
        <taxon>Marasmius</taxon>
    </lineage>
</organism>
<sequence>MAPESGHTYHIINVKSGTALDAADDGPINGFEVHGGENQRWTLEHNGEHWTFRNDKGQFLGREGEVEEGLHLRWVDYPVEWDIWPDNNDDSVYRIYVPGWHTAMNIDLSDHGNADNGTPITLWGQWEGEHQTWRFEEV</sequence>
<evidence type="ECO:0000313" key="2">
    <source>
        <dbReference type="EMBL" id="KAL0065204.1"/>
    </source>
</evidence>
<dbReference type="EMBL" id="JBBXMP010000051">
    <property type="protein sequence ID" value="KAL0065204.1"/>
    <property type="molecule type" value="Genomic_DNA"/>
</dbReference>
<feature type="domain" description="Ricin B lectin" evidence="1">
    <location>
        <begin position="4"/>
        <end position="57"/>
    </location>
</feature>
<evidence type="ECO:0000259" key="1">
    <source>
        <dbReference type="Pfam" id="PF14200"/>
    </source>
</evidence>
<dbReference type="Gene3D" id="2.80.10.50">
    <property type="match status" value="1"/>
</dbReference>
<keyword evidence="3" id="KW-1185">Reference proteome</keyword>
<proteinExistence type="predicted"/>
<protein>
    <recommendedName>
        <fullName evidence="1">Ricin B lectin domain-containing protein</fullName>
    </recommendedName>
</protein>
<dbReference type="InterPro" id="IPR000772">
    <property type="entry name" value="Ricin_B_lectin"/>
</dbReference>
<name>A0ABR2ZVW9_9AGAR</name>
<dbReference type="Pfam" id="PF14200">
    <property type="entry name" value="RicinB_lectin_2"/>
    <property type="match status" value="1"/>
</dbReference>